<dbReference type="InterPro" id="IPR039357">
    <property type="entry name" value="SRD5A/TECR"/>
</dbReference>
<evidence type="ECO:0000256" key="8">
    <source>
        <dbReference type="ARBA" id="ARBA00023098"/>
    </source>
</evidence>
<evidence type="ECO:0000256" key="6">
    <source>
        <dbReference type="ARBA" id="ARBA00022989"/>
    </source>
</evidence>
<evidence type="ECO:0000256" key="5">
    <source>
        <dbReference type="ARBA" id="ARBA00022857"/>
    </source>
</evidence>
<proteinExistence type="inferred from homology"/>
<feature type="transmembrane region" description="Helical" evidence="10">
    <location>
        <begin position="236"/>
        <end position="252"/>
    </location>
</feature>
<reference evidence="12 13" key="1">
    <citation type="journal article" date="2019" name="Nat. Ecol. Evol.">
        <title>Megaphylogeny resolves global patterns of mushroom evolution.</title>
        <authorList>
            <person name="Varga T."/>
            <person name="Krizsan K."/>
            <person name="Foldi C."/>
            <person name="Dima B."/>
            <person name="Sanchez-Garcia M."/>
            <person name="Sanchez-Ramirez S."/>
            <person name="Szollosi G.J."/>
            <person name="Szarkandi J.G."/>
            <person name="Papp V."/>
            <person name="Albert L."/>
            <person name="Andreopoulos W."/>
            <person name="Angelini C."/>
            <person name="Antonin V."/>
            <person name="Barry K.W."/>
            <person name="Bougher N.L."/>
            <person name="Buchanan P."/>
            <person name="Buyck B."/>
            <person name="Bense V."/>
            <person name="Catcheside P."/>
            <person name="Chovatia M."/>
            <person name="Cooper J."/>
            <person name="Damon W."/>
            <person name="Desjardin D."/>
            <person name="Finy P."/>
            <person name="Geml J."/>
            <person name="Haridas S."/>
            <person name="Hughes K."/>
            <person name="Justo A."/>
            <person name="Karasinski D."/>
            <person name="Kautmanova I."/>
            <person name="Kiss B."/>
            <person name="Kocsube S."/>
            <person name="Kotiranta H."/>
            <person name="LaButti K.M."/>
            <person name="Lechner B.E."/>
            <person name="Liimatainen K."/>
            <person name="Lipzen A."/>
            <person name="Lukacs Z."/>
            <person name="Mihaltcheva S."/>
            <person name="Morgado L.N."/>
            <person name="Niskanen T."/>
            <person name="Noordeloos M.E."/>
            <person name="Ohm R.A."/>
            <person name="Ortiz-Santana B."/>
            <person name="Ovrebo C."/>
            <person name="Racz N."/>
            <person name="Riley R."/>
            <person name="Savchenko A."/>
            <person name="Shiryaev A."/>
            <person name="Soop K."/>
            <person name="Spirin V."/>
            <person name="Szebenyi C."/>
            <person name="Tomsovsky M."/>
            <person name="Tulloss R.E."/>
            <person name="Uehling J."/>
            <person name="Grigoriev I.V."/>
            <person name="Vagvolgyi C."/>
            <person name="Papp T."/>
            <person name="Martin F.M."/>
            <person name="Miettinen O."/>
            <person name="Hibbett D.S."/>
            <person name="Nagy L.G."/>
        </authorList>
    </citation>
    <scope>NUCLEOTIDE SEQUENCE [LARGE SCALE GENOMIC DNA]</scope>
    <source>
        <strain evidence="12 13">CBS 962.96</strain>
    </source>
</reference>
<dbReference type="PROSITE" id="PS50244">
    <property type="entry name" value="S5A_REDUCTASE"/>
    <property type="match status" value="1"/>
</dbReference>
<evidence type="ECO:0000313" key="13">
    <source>
        <dbReference type="Proteomes" id="UP000297245"/>
    </source>
</evidence>
<dbReference type="OrthoDB" id="540503at2759"/>
<dbReference type="EMBL" id="ML179683">
    <property type="protein sequence ID" value="THU83152.1"/>
    <property type="molecule type" value="Genomic_DNA"/>
</dbReference>
<gene>
    <name evidence="12" type="ORF">K435DRAFT_690079</name>
</gene>
<evidence type="ECO:0000256" key="9">
    <source>
        <dbReference type="ARBA" id="ARBA00023136"/>
    </source>
</evidence>
<keyword evidence="5" id="KW-0521">NADP</keyword>
<dbReference type="GO" id="GO:0042761">
    <property type="term" value="P:very long-chain fatty acid biosynthetic process"/>
    <property type="evidence" value="ECO:0007669"/>
    <property type="project" value="TreeGrafter"/>
</dbReference>
<dbReference type="SUPFAM" id="SSF54236">
    <property type="entry name" value="Ubiquitin-like"/>
    <property type="match status" value="1"/>
</dbReference>
<feature type="transmembrane region" description="Helical" evidence="10">
    <location>
        <begin position="165"/>
        <end position="181"/>
    </location>
</feature>
<dbReference type="PANTHER" id="PTHR10556">
    <property type="entry name" value="3-OXO-5-ALPHA-STEROID 4-DEHYDROGENASE"/>
    <property type="match status" value="1"/>
</dbReference>
<feature type="domain" description="3-oxo-5-alpha-steroid 4-dehydrogenase C-terminal" evidence="11">
    <location>
        <begin position="160"/>
        <end position="312"/>
    </location>
</feature>
<accession>A0A4S8L3Q6</accession>
<organism evidence="12 13">
    <name type="scientific">Dendrothele bispora (strain CBS 962.96)</name>
    <dbReference type="NCBI Taxonomy" id="1314807"/>
    <lineage>
        <taxon>Eukaryota</taxon>
        <taxon>Fungi</taxon>
        <taxon>Dikarya</taxon>
        <taxon>Basidiomycota</taxon>
        <taxon>Agaricomycotina</taxon>
        <taxon>Agaricomycetes</taxon>
        <taxon>Agaricomycetidae</taxon>
        <taxon>Agaricales</taxon>
        <taxon>Agaricales incertae sedis</taxon>
        <taxon>Dendrothele</taxon>
    </lineage>
</organism>
<keyword evidence="7" id="KW-0560">Oxidoreductase</keyword>
<keyword evidence="6 10" id="KW-1133">Transmembrane helix</keyword>
<evidence type="ECO:0000313" key="12">
    <source>
        <dbReference type="EMBL" id="THU83152.1"/>
    </source>
</evidence>
<dbReference type="PANTHER" id="PTHR10556:SF28">
    <property type="entry name" value="VERY-LONG-CHAIN ENOYL-COA REDUCTASE"/>
    <property type="match status" value="1"/>
</dbReference>
<evidence type="ECO:0000256" key="4">
    <source>
        <dbReference type="ARBA" id="ARBA00022692"/>
    </source>
</evidence>
<comment type="subcellular location">
    <subcellularLocation>
        <location evidence="1">Endoplasmic reticulum membrane</location>
        <topology evidence="1">Multi-pass membrane protein</topology>
    </subcellularLocation>
</comment>
<keyword evidence="4 10" id="KW-0812">Transmembrane</keyword>
<evidence type="ECO:0000256" key="3">
    <source>
        <dbReference type="ARBA" id="ARBA00022516"/>
    </source>
</evidence>
<evidence type="ECO:0000256" key="2">
    <source>
        <dbReference type="ARBA" id="ARBA00007742"/>
    </source>
</evidence>
<feature type="transmembrane region" description="Helical" evidence="10">
    <location>
        <begin position="201"/>
        <end position="224"/>
    </location>
</feature>
<evidence type="ECO:0000256" key="10">
    <source>
        <dbReference type="SAM" id="Phobius"/>
    </source>
</evidence>
<dbReference type="InterPro" id="IPR001104">
    <property type="entry name" value="3-oxo-5_a-steroid_4-DH_C"/>
</dbReference>
<dbReference type="Pfam" id="PF02544">
    <property type="entry name" value="Steroid_dh"/>
    <property type="match status" value="1"/>
</dbReference>
<keyword evidence="9 10" id="KW-0472">Membrane</keyword>
<dbReference type="InterPro" id="IPR029071">
    <property type="entry name" value="Ubiquitin-like_domsf"/>
</dbReference>
<keyword evidence="3" id="KW-0444">Lipid biosynthesis</keyword>
<feature type="transmembrane region" description="Helical" evidence="10">
    <location>
        <begin position="258"/>
        <end position="286"/>
    </location>
</feature>
<dbReference type="GO" id="GO:0016627">
    <property type="term" value="F:oxidoreductase activity, acting on the CH-CH group of donors"/>
    <property type="evidence" value="ECO:0007669"/>
    <property type="project" value="InterPro"/>
</dbReference>
<protein>
    <recommendedName>
        <fullName evidence="11">3-oxo-5-alpha-steroid 4-dehydrogenase C-terminal domain-containing protein</fullName>
    </recommendedName>
</protein>
<evidence type="ECO:0000259" key="11">
    <source>
        <dbReference type="Pfam" id="PF02544"/>
    </source>
</evidence>
<dbReference type="Proteomes" id="UP000297245">
    <property type="component" value="Unassembled WGS sequence"/>
</dbReference>
<dbReference type="GO" id="GO:0005789">
    <property type="term" value="C:endoplasmic reticulum membrane"/>
    <property type="evidence" value="ECO:0007669"/>
    <property type="project" value="UniProtKB-SubCell"/>
</dbReference>
<sequence length="332" mass="38339">MTPIITISAGRVPNFAYSSFPLTFFYSPTDTVGHLKTKIQVKIRRFYKTRQHLVVKSSQRPLLDETLTLQEADINAWDELEVIDLGPQLPWKFAMLVEYTGPFIIHPFFYFLPQVIYGTPVLHSQMQSVVFAMVEAHFVKRILETLFVHRYSRSTLSVLATLKNSLYYHGLGGFLFALDLYRPKYSATSPYIHGTVRDSTAFLWLCVLAWVFFQISNLSTHLTFRSLRRRGDTTKAVPFGYGFGWVSCPNYLFEMLAWSVICLLSGNLAAWLFFTAGAFQMTRLALKKHRSYKKEFEKSYPRGRKAIFPFVLSVFIPFVHLDSLCCKKNEHS</sequence>
<evidence type="ECO:0000256" key="1">
    <source>
        <dbReference type="ARBA" id="ARBA00004477"/>
    </source>
</evidence>
<comment type="similarity">
    <text evidence="2">Belongs to the steroid 5-alpha reductase family.</text>
</comment>
<keyword evidence="13" id="KW-1185">Reference proteome</keyword>
<name>A0A4S8L3Q6_DENBC</name>
<keyword evidence="8" id="KW-0443">Lipid metabolism</keyword>
<dbReference type="Gene3D" id="3.10.20.90">
    <property type="entry name" value="Phosphatidylinositol 3-kinase Catalytic Subunit, Chain A, domain 1"/>
    <property type="match status" value="1"/>
</dbReference>
<evidence type="ECO:0000256" key="7">
    <source>
        <dbReference type="ARBA" id="ARBA00023002"/>
    </source>
</evidence>
<dbReference type="AlphaFoldDB" id="A0A4S8L3Q6"/>